<name>A0A482MTG6_9CAUD</name>
<evidence type="ECO:0000313" key="1">
    <source>
        <dbReference type="EMBL" id="QBQ76430.1"/>
    </source>
</evidence>
<proteinExistence type="predicted"/>
<protein>
    <submittedName>
        <fullName evidence="1">Uncharacterized protein</fullName>
    </submittedName>
</protein>
<keyword evidence="2" id="KW-1185">Reference proteome</keyword>
<gene>
    <name evidence="1" type="ORF">WFI101126_00002</name>
</gene>
<accession>A0A482MTG6</accession>
<organism evidence="1 2">
    <name type="scientific">Escherichia phage vB_EcoP_WFI101126</name>
    <dbReference type="NCBI Taxonomy" id="2508203"/>
    <lineage>
        <taxon>Viruses</taxon>
        <taxon>Duplodnaviria</taxon>
        <taxon>Heunggongvirae</taxon>
        <taxon>Uroviricota</taxon>
        <taxon>Caudoviricetes</taxon>
        <taxon>Mktvariviridae</taxon>
        <taxon>Gordonclarkvirinae</taxon>
        <taxon>Kuravirus</taxon>
        <taxon>Kuravirus WFI101126</taxon>
    </lineage>
</organism>
<dbReference type="EMBL" id="MK373770">
    <property type="protein sequence ID" value="QBQ76430.1"/>
    <property type="molecule type" value="Genomic_DNA"/>
</dbReference>
<evidence type="ECO:0000313" key="2">
    <source>
        <dbReference type="Proteomes" id="UP000306560"/>
    </source>
</evidence>
<dbReference type="Proteomes" id="UP000306560">
    <property type="component" value="Segment"/>
</dbReference>
<sequence>MNLVLDFLSEMVPRFRTERCAFIKESSDKYGDGEMMELTCIGRLVDLDDDEDFDVTMDVSSLGWLFFRTFVSYKYETFKDYSKGETDE</sequence>
<reference evidence="1 2" key="1">
    <citation type="submission" date="2019-01" db="EMBL/GenBank/DDBJ databases">
        <title>Still something new to discover - new insights into E. coli phage diversity and taxonomy.</title>
        <authorList>
            <person name="Korf I.H.E."/>
            <person name="Adriaennsens E."/>
            <person name="Dreiseikelmann B."/>
            <person name="Kropinski A."/>
            <person name="Nimtz M."/>
            <person name="Meier-Kolthoff J.P."/>
            <person name="Rohde M."/>
            <person name="van Raaij M."/>
            <person name="Wittmann J."/>
        </authorList>
    </citation>
    <scope>NUCLEOTIDE SEQUENCE [LARGE SCALE GENOMIC DNA]</scope>
</reference>